<organism evidence="8 9">
    <name type="scientific">Pseudoteredinibacter isoporae</name>
    <dbReference type="NCBI Taxonomy" id="570281"/>
    <lineage>
        <taxon>Bacteria</taxon>
        <taxon>Pseudomonadati</taxon>
        <taxon>Pseudomonadota</taxon>
        <taxon>Gammaproteobacteria</taxon>
        <taxon>Cellvibrionales</taxon>
        <taxon>Cellvibrionaceae</taxon>
        <taxon>Pseudoteredinibacter</taxon>
    </lineage>
</organism>
<dbReference type="Pfam" id="PF03631">
    <property type="entry name" value="Virul_fac_BrkB"/>
    <property type="match status" value="1"/>
</dbReference>
<name>A0A7X0JVE9_9GAMM</name>
<dbReference type="EMBL" id="JACHHT010000002">
    <property type="protein sequence ID" value="MBB6522160.1"/>
    <property type="molecule type" value="Genomic_DNA"/>
</dbReference>
<reference evidence="8 9" key="1">
    <citation type="submission" date="2020-08" db="EMBL/GenBank/DDBJ databases">
        <title>Genomic Encyclopedia of Type Strains, Phase IV (KMG-IV): sequencing the most valuable type-strain genomes for metagenomic binning, comparative biology and taxonomic classification.</title>
        <authorList>
            <person name="Goeker M."/>
        </authorList>
    </citation>
    <scope>NUCLEOTIDE SEQUENCE [LARGE SCALE GENOMIC DNA]</scope>
    <source>
        <strain evidence="8 9">DSM 22368</strain>
    </source>
</reference>
<evidence type="ECO:0000313" key="8">
    <source>
        <dbReference type="EMBL" id="MBB6522160.1"/>
    </source>
</evidence>
<dbReference type="GO" id="GO:0005886">
    <property type="term" value="C:plasma membrane"/>
    <property type="evidence" value="ECO:0007669"/>
    <property type="project" value="UniProtKB-SubCell"/>
</dbReference>
<feature type="transmembrane region" description="Helical" evidence="7">
    <location>
        <begin position="128"/>
        <end position="156"/>
    </location>
</feature>
<evidence type="ECO:0000256" key="1">
    <source>
        <dbReference type="ARBA" id="ARBA00004651"/>
    </source>
</evidence>
<dbReference type="PANTHER" id="PTHR30213:SF0">
    <property type="entry name" value="UPF0761 MEMBRANE PROTEIN YIHY"/>
    <property type="match status" value="1"/>
</dbReference>
<evidence type="ECO:0000256" key="5">
    <source>
        <dbReference type="ARBA" id="ARBA00022989"/>
    </source>
</evidence>
<accession>A0A7X0JVE9</accession>
<feature type="transmembrane region" description="Helical" evidence="7">
    <location>
        <begin position="233"/>
        <end position="261"/>
    </location>
</feature>
<feature type="transmembrane region" description="Helical" evidence="7">
    <location>
        <begin position="203"/>
        <end position="221"/>
    </location>
</feature>
<keyword evidence="2 7" id="KW-1003">Cell membrane</keyword>
<dbReference type="Proteomes" id="UP000528457">
    <property type="component" value="Unassembled WGS sequence"/>
</dbReference>
<evidence type="ECO:0000256" key="3">
    <source>
        <dbReference type="ARBA" id="ARBA00022519"/>
    </source>
</evidence>
<dbReference type="InterPro" id="IPR023679">
    <property type="entry name" value="UPF0761_bac"/>
</dbReference>
<keyword evidence="6 7" id="KW-0472">Membrane</keyword>
<feature type="transmembrane region" description="Helical" evidence="7">
    <location>
        <begin position="168"/>
        <end position="191"/>
    </location>
</feature>
<keyword evidence="4 7" id="KW-0812">Transmembrane</keyword>
<keyword evidence="5 7" id="KW-1133">Transmembrane helix</keyword>
<protein>
    <recommendedName>
        <fullName evidence="7">UPF0761 membrane protein HNR48_002445</fullName>
    </recommendedName>
</protein>
<dbReference type="HAMAP" id="MF_00672">
    <property type="entry name" value="UPF0761"/>
    <property type="match status" value="1"/>
</dbReference>
<dbReference type="InParanoid" id="A0A7X0JVE9"/>
<feature type="transmembrane region" description="Helical" evidence="7">
    <location>
        <begin position="91"/>
        <end position="108"/>
    </location>
</feature>
<keyword evidence="9" id="KW-1185">Reference proteome</keyword>
<dbReference type="NCBIfam" id="TIGR00765">
    <property type="entry name" value="yihY_not_rbn"/>
    <property type="match status" value="1"/>
</dbReference>
<dbReference type="AlphaFoldDB" id="A0A7X0JVE9"/>
<dbReference type="RefSeq" id="WP_166846602.1">
    <property type="nucleotide sequence ID" value="NZ_JAAONY010000002.1"/>
</dbReference>
<evidence type="ECO:0000256" key="7">
    <source>
        <dbReference type="HAMAP-Rule" id="MF_00672"/>
    </source>
</evidence>
<dbReference type="FunCoup" id="A0A7X0JVE9">
    <property type="interactions" value="141"/>
</dbReference>
<keyword evidence="3" id="KW-0997">Cell inner membrane</keyword>
<proteinExistence type="inferred from homology"/>
<comment type="subcellular location">
    <subcellularLocation>
        <location evidence="1 7">Cell membrane</location>
        <topology evidence="1 7">Multi-pass membrane protein</topology>
    </subcellularLocation>
</comment>
<dbReference type="PANTHER" id="PTHR30213">
    <property type="entry name" value="INNER MEMBRANE PROTEIN YHJD"/>
    <property type="match status" value="1"/>
</dbReference>
<comment type="caution">
    <text evidence="8">The sequence shown here is derived from an EMBL/GenBank/DDBJ whole genome shotgun (WGS) entry which is preliminary data.</text>
</comment>
<evidence type="ECO:0000256" key="2">
    <source>
        <dbReference type="ARBA" id="ARBA00022475"/>
    </source>
</evidence>
<comment type="similarity">
    <text evidence="7">Belongs to the UPF0761 family.</text>
</comment>
<evidence type="ECO:0000313" key="9">
    <source>
        <dbReference type="Proteomes" id="UP000528457"/>
    </source>
</evidence>
<feature type="transmembrane region" description="Helical" evidence="7">
    <location>
        <begin position="29"/>
        <end position="49"/>
    </location>
</feature>
<gene>
    <name evidence="8" type="ORF">HNR48_002445</name>
</gene>
<evidence type="ECO:0000256" key="6">
    <source>
        <dbReference type="ARBA" id="ARBA00023136"/>
    </source>
</evidence>
<evidence type="ECO:0000256" key="4">
    <source>
        <dbReference type="ARBA" id="ARBA00022692"/>
    </source>
</evidence>
<dbReference type="InterPro" id="IPR017039">
    <property type="entry name" value="Virul_fac_BrkB"/>
</dbReference>
<sequence length="435" mass="47945">MITLETVQRFIRQIIFHYQDKQCQKSAAALTYMTLFAIVPMMTVSYSMFSVIPAFSGLESQLQTLIFDNFVPSTGQEVQQYLAGFSSQARSLTSVGVIMLVVTAYLMLKNIEANFNSIWGVKEGRKGLANFLLYWAVLSLGPLMLGMGLAVTTYLLSLKLFEGDETQGVLAGVLSFLPFFLATAAFTLLFAAVPNCKVNLKHAAMGGFLTAIAFELVKKLFATVVGMTSLEVIYGAFAAAPLFLIWIYVMWMLVLSGAILVRVLSTFSDGADGQHYPDLVAALLVLWAFHQRWQQGESLTDRHAAEVGVDGRQWANIRQALLQQQIIAATNSGDYVLSKDLSRVRLRTLAEMVGVESQLPGESRFLQSLPWFPSVAARMLAIDQKTELEYDVCLTDVFSTVPQTLELPEEDALISDDGVFPIHQAKQGNGGNETQ</sequence>